<feature type="transmembrane region" description="Helical" evidence="11">
    <location>
        <begin position="28"/>
        <end position="50"/>
    </location>
</feature>
<dbReference type="VEuPathDB" id="FungiDB:TAPDE_001608"/>
<evidence type="ECO:0000256" key="6">
    <source>
        <dbReference type="ARBA" id="ARBA00022741"/>
    </source>
</evidence>
<gene>
    <name evidence="14" type="ORF">TAPDE_001608</name>
</gene>
<evidence type="ECO:0000256" key="9">
    <source>
        <dbReference type="ARBA" id="ARBA00023136"/>
    </source>
</evidence>
<dbReference type="GO" id="GO:0140359">
    <property type="term" value="F:ABC-type transporter activity"/>
    <property type="evidence" value="ECO:0007669"/>
    <property type="project" value="InterPro"/>
</dbReference>
<comment type="subcellular location">
    <subcellularLocation>
        <location evidence="2">Endomembrane system</location>
    </subcellularLocation>
    <subcellularLocation>
        <location evidence="1">Membrane</location>
        <topology evidence="1">Multi-pass membrane protein</topology>
    </subcellularLocation>
</comment>
<feature type="domain" description="ABC transporter" evidence="12">
    <location>
        <begin position="1331"/>
        <end position="1581"/>
    </location>
</feature>
<dbReference type="GO" id="GO:0000329">
    <property type="term" value="C:fungal-type vacuole membrane"/>
    <property type="evidence" value="ECO:0007669"/>
    <property type="project" value="TreeGrafter"/>
</dbReference>
<feature type="transmembrane region" description="Helical" evidence="11">
    <location>
        <begin position="340"/>
        <end position="364"/>
    </location>
</feature>
<dbReference type="PROSITE" id="PS50929">
    <property type="entry name" value="ABC_TM1F"/>
    <property type="match status" value="2"/>
</dbReference>
<dbReference type="FunFam" id="3.40.50.300:FF:000825">
    <property type="entry name" value="ABC bile acid transporter"/>
    <property type="match status" value="1"/>
</dbReference>
<dbReference type="PANTHER" id="PTHR24223:SF353">
    <property type="entry name" value="ABC TRANSPORTER ATP-BINDING PROTEIN_PERMEASE VMR1-RELATED"/>
    <property type="match status" value="1"/>
</dbReference>
<organism evidence="14 15">
    <name type="scientific">Taphrina deformans (strain PYCC 5710 / ATCC 11124 / CBS 356.35 / IMI 108563 / JCM 9778 / NBRC 8474)</name>
    <name type="common">Peach leaf curl fungus</name>
    <name type="synonym">Lalaria deformans</name>
    <dbReference type="NCBI Taxonomy" id="1097556"/>
    <lineage>
        <taxon>Eukaryota</taxon>
        <taxon>Fungi</taxon>
        <taxon>Dikarya</taxon>
        <taxon>Ascomycota</taxon>
        <taxon>Taphrinomycotina</taxon>
        <taxon>Taphrinomycetes</taxon>
        <taxon>Taphrinales</taxon>
        <taxon>Taphrinaceae</taxon>
        <taxon>Taphrina</taxon>
    </lineage>
</organism>
<feature type="transmembrane region" description="Helical" evidence="11">
    <location>
        <begin position="957"/>
        <end position="976"/>
    </location>
</feature>
<dbReference type="InterPro" id="IPR003593">
    <property type="entry name" value="AAA+_ATPase"/>
</dbReference>
<dbReference type="SUPFAM" id="SSF52540">
    <property type="entry name" value="P-loop containing nucleoside triphosphate hydrolases"/>
    <property type="match status" value="2"/>
</dbReference>
<keyword evidence="3" id="KW-0813">Transport</keyword>
<feature type="domain" description="ABC transmembrane type-1" evidence="13">
    <location>
        <begin position="1015"/>
        <end position="1291"/>
    </location>
</feature>
<evidence type="ECO:0000256" key="11">
    <source>
        <dbReference type="SAM" id="Phobius"/>
    </source>
</evidence>
<evidence type="ECO:0000259" key="12">
    <source>
        <dbReference type="PROSITE" id="PS50893"/>
    </source>
</evidence>
<dbReference type="CDD" id="cd03250">
    <property type="entry name" value="ABCC_MRP_domain1"/>
    <property type="match status" value="1"/>
</dbReference>
<feature type="transmembrane region" description="Helical" evidence="11">
    <location>
        <begin position="1266"/>
        <end position="1286"/>
    </location>
</feature>
<feature type="transmembrane region" description="Helical" evidence="11">
    <location>
        <begin position="1052"/>
        <end position="1074"/>
    </location>
</feature>
<dbReference type="PROSITE" id="PS50893">
    <property type="entry name" value="ABC_TRANSPORTER_2"/>
    <property type="match status" value="2"/>
</dbReference>
<dbReference type="GO" id="GO:0005524">
    <property type="term" value="F:ATP binding"/>
    <property type="evidence" value="ECO:0007669"/>
    <property type="project" value="UniProtKB-KW"/>
</dbReference>
<feature type="transmembrane region" description="Helical" evidence="11">
    <location>
        <begin position="161"/>
        <end position="177"/>
    </location>
</feature>
<evidence type="ECO:0000259" key="13">
    <source>
        <dbReference type="PROSITE" id="PS50929"/>
    </source>
</evidence>
<dbReference type="FunFam" id="3.40.50.300:FF:000565">
    <property type="entry name" value="ABC bile acid transporter"/>
    <property type="match status" value="1"/>
</dbReference>
<dbReference type="CDD" id="cd03244">
    <property type="entry name" value="ABCC_MRP_domain2"/>
    <property type="match status" value="1"/>
</dbReference>
<feature type="transmembrane region" description="Helical" evidence="11">
    <location>
        <begin position="105"/>
        <end position="126"/>
    </location>
</feature>
<dbReference type="STRING" id="1097556.R4X8A3"/>
<dbReference type="PANTHER" id="PTHR24223">
    <property type="entry name" value="ATP-BINDING CASSETTE SUB-FAMILY C"/>
    <property type="match status" value="1"/>
</dbReference>
<evidence type="ECO:0000256" key="8">
    <source>
        <dbReference type="ARBA" id="ARBA00022989"/>
    </source>
</evidence>
<dbReference type="CDD" id="cd18604">
    <property type="entry name" value="ABC_6TM_VMR1_D2_like"/>
    <property type="match status" value="1"/>
</dbReference>
<evidence type="ECO:0000256" key="7">
    <source>
        <dbReference type="ARBA" id="ARBA00022840"/>
    </source>
</evidence>
<dbReference type="GO" id="GO:0016887">
    <property type="term" value="F:ATP hydrolysis activity"/>
    <property type="evidence" value="ECO:0007669"/>
    <property type="project" value="InterPro"/>
</dbReference>
<dbReference type="OrthoDB" id="6500128at2759"/>
<evidence type="ECO:0000313" key="15">
    <source>
        <dbReference type="Proteomes" id="UP000013776"/>
    </source>
</evidence>
<keyword evidence="10" id="KW-0325">Glycoprotein</keyword>
<comment type="caution">
    <text evidence="14">The sequence shown here is derived from an EMBL/GenBank/DDBJ whole genome shotgun (WGS) entry which is preliminary data.</text>
</comment>
<name>R4X8A3_TAPDE</name>
<dbReference type="CDD" id="cd18596">
    <property type="entry name" value="ABC_6TM_VMR1_D1_like"/>
    <property type="match status" value="1"/>
</dbReference>
<keyword evidence="9 11" id="KW-0472">Membrane</keyword>
<feature type="transmembrane region" description="Helical" evidence="11">
    <location>
        <begin position="530"/>
        <end position="552"/>
    </location>
</feature>
<feature type="transmembrane region" description="Helical" evidence="11">
    <location>
        <begin position="423"/>
        <end position="445"/>
    </location>
</feature>
<evidence type="ECO:0000256" key="5">
    <source>
        <dbReference type="ARBA" id="ARBA00022737"/>
    </source>
</evidence>
<keyword evidence="6" id="KW-0547">Nucleotide-binding</keyword>
<dbReference type="FunFam" id="1.20.1560.10:FF:000054">
    <property type="entry name" value="ABC bile acid transporter"/>
    <property type="match status" value="1"/>
</dbReference>
<evidence type="ECO:0000256" key="1">
    <source>
        <dbReference type="ARBA" id="ARBA00004141"/>
    </source>
</evidence>
<keyword evidence="15" id="KW-1185">Reference proteome</keyword>
<feature type="transmembrane region" description="Helical" evidence="11">
    <location>
        <begin position="1152"/>
        <end position="1172"/>
    </location>
</feature>
<dbReference type="InterPro" id="IPR036640">
    <property type="entry name" value="ABC1_TM_sf"/>
</dbReference>
<feature type="domain" description="ABC transporter" evidence="12">
    <location>
        <begin position="629"/>
        <end position="879"/>
    </location>
</feature>
<dbReference type="InterPro" id="IPR003439">
    <property type="entry name" value="ABC_transporter-like_ATP-bd"/>
</dbReference>
<dbReference type="InterPro" id="IPR011527">
    <property type="entry name" value="ABC1_TM_dom"/>
</dbReference>
<evidence type="ECO:0000256" key="3">
    <source>
        <dbReference type="ARBA" id="ARBA00022448"/>
    </source>
</evidence>
<reference evidence="14 15" key="1">
    <citation type="journal article" date="2013" name="MBio">
        <title>Genome sequencing of the plant pathogen Taphrina deformans, the causal agent of peach leaf curl.</title>
        <authorList>
            <person name="Cisse O.H."/>
            <person name="Almeida J.M.G.C.F."/>
            <person name="Fonseca A."/>
            <person name="Kumar A.A."/>
            <person name="Salojaervi J."/>
            <person name="Overmyer K."/>
            <person name="Hauser P.M."/>
            <person name="Pagni M."/>
        </authorList>
    </citation>
    <scope>NUCLEOTIDE SEQUENCE [LARGE SCALE GENOMIC DNA]</scope>
    <source>
        <strain evidence="15">PYCC 5710 / ATCC 11124 / CBS 356.35 / IMI 108563 / JCM 9778 / NBRC 8474</strain>
    </source>
</reference>
<feature type="transmembrane region" description="Helical" evidence="11">
    <location>
        <begin position="1241"/>
        <end position="1260"/>
    </location>
</feature>
<proteinExistence type="predicted"/>
<dbReference type="Gene3D" id="1.20.1560.10">
    <property type="entry name" value="ABC transporter type 1, transmembrane domain"/>
    <property type="match status" value="2"/>
</dbReference>
<dbReference type="PROSITE" id="PS00211">
    <property type="entry name" value="ABC_TRANSPORTER_1"/>
    <property type="match status" value="2"/>
</dbReference>
<dbReference type="GO" id="GO:0012505">
    <property type="term" value="C:endomembrane system"/>
    <property type="evidence" value="ECO:0007669"/>
    <property type="project" value="UniProtKB-SubCell"/>
</dbReference>
<dbReference type="Gene3D" id="3.40.50.300">
    <property type="entry name" value="P-loop containing nucleotide triphosphate hydrolases"/>
    <property type="match status" value="2"/>
</dbReference>
<evidence type="ECO:0000313" key="14">
    <source>
        <dbReference type="EMBL" id="CCG81763.1"/>
    </source>
</evidence>
<protein>
    <submittedName>
        <fullName evidence="14">ATP-dependent bile acid permease</fullName>
    </submittedName>
</protein>
<dbReference type="EMBL" id="CAHR02000057">
    <property type="protein sequence ID" value="CCG81763.1"/>
    <property type="molecule type" value="Genomic_DNA"/>
</dbReference>
<dbReference type="eggNOG" id="KOG0054">
    <property type="taxonomic scope" value="Eukaryota"/>
</dbReference>
<feature type="domain" description="ABC transmembrane type-1" evidence="13">
    <location>
        <begin position="308"/>
        <end position="594"/>
    </location>
</feature>
<dbReference type="InterPro" id="IPR050173">
    <property type="entry name" value="ABC_transporter_C-like"/>
</dbReference>
<keyword evidence="7" id="KW-0067">ATP-binding</keyword>
<keyword evidence="4 11" id="KW-0812">Transmembrane</keyword>
<evidence type="ECO:0000256" key="2">
    <source>
        <dbReference type="ARBA" id="ARBA00004308"/>
    </source>
</evidence>
<feature type="transmembrane region" description="Helical" evidence="11">
    <location>
        <begin position="301"/>
        <end position="320"/>
    </location>
</feature>
<feature type="transmembrane region" description="Helical" evidence="11">
    <location>
        <begin position="451"/>
        <end position="470"/>
    </location>
</feature>
<accession>R4X8A3</accession>
<keyword evidence="5" id="KW-0677">Repeat</keyword>
<dbReference type="SUPFAM" id="SSF90123">
    <property type="entry name" value="ABC transporter transmembrane region"/>
    <property type="match status" value="2"/>
</dbReference>
<evidence type="ECO:0000256" key="4">
    <source>
        <dbReference type="ARBA" id="ARBA00022692"/>
    </source>
</evidence>
<feature type="transmembrane region" description="Helical" evidence="11">
    <location>
        <begin position="197"/>
        <end position="217"/>
    </location>
</feature>
<evidence type="ECO:0000256" key="10">
    <source>
        <dbReference type="ARBA" id="ARBA00023180"/>
    </source>
</evidence>
<dbReference type="InterPro" id="IPR017871">
    <property type="entry name" value="ABC_transporter-like_CS"/>
</dbReference>
<sequence length="1605" mass="179663">MRAFLACRSIWRKDDFTKCFHHDYIQTLFPVSIGIVSLLLITSSLSIHLAKSRRISYSTLDDVSQSSDETQETEHEIFTRASSRLLSTNTKEHFPRPRTEALGKAAEIFSGLALITLGVVGVIFSANKLVSAVQIVYWTYVTTLIGLQISRILSPTWSKTLFVHVVMMIILSWPLSFFRLRTVILKRTSHFDYLLEIFNFVFVSILFLVTVTTRTSLEPYKLKSKKGLPPTQEPLASLFSRAAFNWVDPVIWKGFFEAHSMDNVWDLREDDYAQTVLGAFTAAKQASSLTITLLKHFRSMLLIQGAWAFLYSIFTFAPTLLLKQILQYLEAPEDTPREVAWLYCAGLLAGSIFSTIGNNQALFIGRRICIKLRAIIIGEVYAKALRRRDNSSSGEEEEKSEGQANNGQIINLMAIDAFKVSEICAYLHYLVASVPVELVVAVTLLYTVLGWSALAGILAMIILLPANYWMSSQFSKIQEDLMKTTDIRINRMNELLNSIRIIKYFAWEQSFMKDINLCRQNELKQLKRRYIMYSIASLSWNASPVLITLLTFVTYTKLAGKDLTASVAFTSLSLFNVLRAPLDQLADMITNVLQSKVSLDRVAAFLSEEETMKYEILAKKLHAKKGPKIGFVDGTFTWASQKEMVDNPQNQSFQVRDLNIEFPVGELSVISGPTGSGKTSLLMALLGEMTPIKGDAYLPGARNKEDSEILPGSELIDAVAYCAQTAWLLNDTIRNNILFSEKYDEKRYTAVVKACALTRDLDILEHGDETEIGEKGITLSGGQKQRVSLARALYSRARHLILDDCLSAVDSHTAKWIFQFALSGSLVEDRTRLLVTHNVSLCLPSASHVVLLDNGRLTNQGTPQQLLEAGAVGLDDDALRSAISVTNSRAHSAAPSRAQSAVNISGIVEEQEGAAKLDAAETKKREISQAKTSLVQEENRAKGSVQWKVYGSYTKSLGGFFFWIFIAAAFLAQQGFNILQSYWIREWAQSYQTRISNVFGNMLTHSPRNTVSGKAAQIWFPTTMRKISSLAFQSSSASSTYEELKGNNDLNYYLGVYSLIALAFCVASLFRIVIVSLGSIRASQVIHEKLLYRVIHSKMRFFDSTPLGRIMNRFSKDLETIDQEIAMVALGFIHDSLAIVATVVLISLITPGFLIAGIVITMMYSLVGAFYVRSSRELKRLESVTRSPIYQHFGETLVGITTIRAYGDELRFISDNLAKIDTNNRPFYYLWACNRWLSVRVDLGGALVSFFAAVFVILNVESLDAGLAGISLTYAITFTDHVLWVVRLYAMNEMNMNSVERVSEYLDIEQEAPALIEKNRMPAEWPTKGEIDVKNLVLQYAPDLPAVIRDVTFHIKGGSKIGIVGRTGAGKSTIATAFFRLVEPTSGSIAIDGIDITTIGLRDLRQGLTIIPQDPTLFQRSLRFNLDPFNEHTDIEIFEALRRVHLIGNESTEDTEPSNGSKLNENVNVFLNLETAISEGGNNLSQGQRQLLCLARALLRLPKVIFMDESTASVDFATDSKIQKTIRTNFKESTILTIAHRLRSICDYDKILVLDQGSVVEYDHPYQLMTRETQFKEMCEHSGEFDVLLEMAKKAHLDRALVDDT</sequence>
<dbReference type="Proteomes" id="UP000013776">
    <property type="component" value="Unassembled WGS sequence"/>
</dbReference>
<dbReference type="Pfam" id="PF00005">
    <property type="entry name" value="ABC_tran"/>
    <property type="match status" value="2"/>
</dbReference>
<dbReference type="InterPro" id="IPR027417">
    <property type="entry name" value="P-loop_NTPase"/>
</dbReference>
<feature type="transmembrane region" description="Helical" evidence="11">
    <location>
        <begin position="132"/>
        <end position="149"/>
    </location>
</feature>
<dbReference type="SMART" id="SM00382">
    <property type="entry name" value="AAA"/>
    <property type="match status" value="2"/>
</dbReference>
<dbReference type="Pfam" id="PF00664">
    <property type="entry name" value="ABC_membrane"/>
    <property type="match status" value="2"/>
</dbReference>
<keyword evidence="8 11" id="KW-1133">Transmembrane helix</keyword>